<dbReference type="Proteomes" id="UP000199051">
    <property type="component" value="Unassembled WGS sequence"/>
</dbReference>
<dbReference type="AlphaFoldDB" id="A0A1H9KJ23"/>
<evidence type="ECO:0000313" key="2">
    <source>
        <dbReference type="EMBL" id="SEQ99161.1"/>
    </source>
</evidence>
<keyword evidence="1" id="KW-0472">Membrane</keyword>
<feature type="transmembrane region" description="Helical" evidence="1">
    <location>
        <begin position="336"/>
        <end position="353"/>
    </location>
</feature>
<dbReference type="STRING" id="155974.SAMN04487818_101205"/>
<feature type="transmembrane region" description="Helical" evidence="1">
    <location>
        <begin position="92"/>
        <end position="111"/>
    </location>
</feature>
<evidence type="ECO:0000313" key="3">
    <source>
        <dbReference type="Proteomes" id="UP000199051"/>
    </source>
</evidence>
<feature type="transmembrane region" description="Helical" evidence="1">
    <location>
        <begin position="310"/>
        <end position="330"/>
    </location>
</feature>
<feature type="transmembrane region" description="Helical" evidence="1">
    <location>
        <begin position="360"/>
        <end position="382"/>
    </location>
</feature>
<keyword evidence="1" id="KW-1133">Transmembrane helix</keyword>
<gene>
    <name evidence="2" type="ORF">SAMN04487818_101205</name>
</gene>
<sequence length="413" mass="42924">MSDTVSRALAVVLAVGVGGAPFYQSDATRLALLGDTVPTSNAALVVMCLGVAVAWWSTQGRGYLWADPAKLTWDDLTAPRSVVLGRRLARGWAARWSVLAYGAAVSGAVLGWHEIPYTAVLFAGFGLLAMSAARLRSPGVWESALPLLLAALGSYAAFEIPLAVAALAAAVVGFLLLRKTPLAETVGREELVRNFAARMTQRVSVAFLDVWGLLPSAQPLALPRIFAGKPVLLRYLLAGLLARPRALVGAALIALIAAALYRVFPAVPPVWWIAIGAYLAAIPFAAPVAQLRRTPGLRRWLNNSMLAVKLTAAVVLTLVSTLWLAAVTALGIDWNTTSLVAVALAAAAAVRSVTRDPIDFANIGVVDLGGVLVPMGLVVQVARGPDALVLGAVLLAAGQVPVVIALGAAALLA</sequence>
<organism evidence="2 3">
    <name type="scientific">Actinokineospora terrae</name>
    <dbReference type="NCBI Taxonomy" id="155974"/>
    <lineage>
        <taxon>Bacteria</taxon>
        <taxon>Bacillati</taxon>
        <taxon>Actinomycetota</taxon>
        <taxon>Actinomycetes</taxon>
        <taxon>Pseudonocardiales</taxon>
        <taxon>Pseudonocardiaceae</taxon>
        <taxon>Actinokineospora</taxon>
    </lineage>
</organism>
<feature type="transmembrane region" description="Helical" evidence="1">
    <location>
        <begin position="270"/>
        <end position="289"/>
    </location>
</feature>
<name>A0A1H9KJ23_9PSEU</name>
<evidence type="ECO:0000256" key="1">
    <source>
        <dbReference type="SAM" id="Phobius"/>
    </source>
</evidence>
<feature type="transmembrane region" description="Helical" evidence="1">
    <location>
        <begin position="37"/>
        <end position="56"/>
    </location>
</feature>
<proteinExistence type="predicted"/>
<dbReference type="RefSeq" id="WP_092774475.1">
    <property type="nucleotide sequence ID" value="NZ_FOGI01000001.1"/>
</dbReference>
<keyword evidence="3" id="KW-1185">Reference proteome</keyword>
<feature type="transmembrane region" description="Helical" evidence="1">
    <location>
        <begin position="388"/>
        <end position="412"/>
    </location>
</feature>
<feature type="transmembrane region" description="Helical" evidence="1">
    <location>
        <begin position="147"/>
        <end position="177"/>
    </location>
</feature>
<protein>
    <submittedName>
        <fullName evidence="2">Uncharacterized protein</fullName>
    </submittedName>
</protein>
<feature type="transmembrane region" description="Helical" evidence="1">
    <location>
        <begin position="246"/>
        <end position="264"/>
    </location>
</feature>
<dbReference type="EMBL" id="FOGI01000001">
    <property type="protein sequence ID" value="SEQ99161.1"/>
    <property type="molecule type" value="Genomic_DNA"/>
</dbReference>
<accession>A0A1H9KJ23</accession>
<reference evidence="3" key="1">
    <citation type="submission" date="2016-10" db="EMBL/GenBank/DDBJ databases">
        <authorList>
            <person name="Varghese N."/>
            <person name="Submissions S."/>
        </authorList>
    </citation>
    <scope>NUCLEOTIDE SEQUENCE [LARGE SCALE GENOMIC DNA]</scope>
    <source>
        <strain evidence="3">DSM 44260</strain>
    </source>
</reference>
<keyword evidence="1" id="KW-0812">Transmembrane</keyword>